<protein>
    <recommendedName>
        <fullName evidence="2">Nodulin homeobox N-terminal domain-containing protein</fullName>
    </recommendedName>
</protein>
<dbReference type="InterPro" id="IPR057287">
    <property type="entry name" value="Ndx_N"/>
</dbReference>
<reference evidence="3" key="2">
    <citation type="submission" date="2021-01" db="UniProtKB">
        <authorList>
            <consortium name="EnsemblPlants"/>
        </authorList>
    </citation>
    <scope>IDENTIFICATION</scope>
</reference>
<name>A0A7N2N3X8_QUELO</name>
<evidence type="ECO:0000313" key="4">
    <source>
        <dbReference type="Proteomes" id="UP000594261"/>
    </source>
</evidence>
<accession>A0A7N2N3X8</accession>
<reference evidence="3 4" key="1">
    <citation type="journal article" date="2016" name="G3 (Bethesda)">
        <title>First Draft Assembly and Annotation of the Genome of a California Endemic Oak Quercus lobata Nee (Fagaceae).</title>
        <authorList>
            <person name="Sork V.L."/>
            <person name="Fitz-Gibbon S.T."/>
            <person name="Puiu D."/>
            <person name="Crepeau M."/>
            <person name="Gugger P.F."/>
            <person name="Sherman R."/>
            <person name="Stevens K."/>
            <person name="Langley C.H."/>
            <person name="Pellegrini M."/>
            <person name="Salzberg S.L."/>
        </authorList>
    </citation>
    <scope>NUCLEOTIDE SEQUENCE [LARGE SCALE GENOMIC DNA]</scope>
    <source>
        <strain evidence="3 4">cv. SW786</strain>
    </source>
</reference>
<feature type="region of interest" description="Disordered" evidence="1">
    <location>
        <begin position="1"/>
        <end position="33"/>
    </location>
</feature>
<dbReference type="Pfam" id="PF25246">
    <property type="entry name" value="Nodulin_N"/>
    <property type="match status" value="2"/>
</dbReference>
<organism evidence="3 4">
    <name type="scientific">Quercus lobata</name>
    <name type="common">Valley oak</name>
    <dbReference type="NCBI Taxonomy" id="97700"/>
    <lineage>
        <taxon>Eukaryota</taxon>
        <taxon>Viridiplantae</taxon>
        <taxon>Streptophyta</taxon>
        <taxon>Embryophyta</taxon>
        <taxon>Tracheophyta</taxon>
        <taxon>Spermatophyta</taxon>
        <taxon>Magnoliopsida</taxon>
        <taxon>eudicotyledons</taxon>
        <taxon>Gunneridae</taxon>
        <taxon>Pentapetalae</taxon>
        <taxon>rosids</taxon>
        <taxon>fabids</taxon>
        <taxon>Fagales</taxon>
        <taxon>Fagaceae</taxon>
        <taxon>Quercus</taxon>
    </lineage>
</organism>
<dbReference type="GO" id="GO:0003697">
    <property type="term" value="F:single-stranded DNA binding"/>
    <property type="evidence" value="ECO:0007669"/>
    <property type="project" value="InterPro"/>
</dbReference>
<dbReference type="InterPro" id="IPR039325">
    <property type="entry name" value="NDX"/>
</dbReference>
<evidence type="ECO:0000256" key="1">
    <source>
        <dbReference type="SAM" id="MobiDB-lite"/>
    </source>
</evidence>
<dbReference type="PANTHER" id="PTHR35743:SF1">
    <property type="entry name" value="NODULIN HOMEOBOX"/>
    <property type="match status" value="1"/>
</dbReference>
<dbReference type="EnsemblPlants" id="QL12p023490:mrna">
    <property type="protein sequence ID" value="QL12p023490:mrna"/>
    <property type="gene ID" value="QL12p023490"/>
</dbReference>
<dbReference type="AlphaFoldDB" id="A0A7N2N3X8"/>
<dbReference type="EMBL" id="LRBV02000012">
    <property type="status" value="NOT_ANNOTATED_CDS"/>
    <property type="molecule type" value="Genomic_DNA"/>
</dbReference>
<evidence type="ECO:0000313" key="3">
    <source>
        <dbReference type="EnsemblPlants" id="QL12p023490:mrna"/>
    </source>
</evidence>
<dbReference type="PANTHER" id="PTHR35743">
    <property type="entry name" value="NODULIN HOMEOBOX"/>
    <property type="match status" value="1"/>
</dbReference>
<evidence type="ECO:0000259" key="2">
    <source>
        <dbReference type="Pfam" id="PF25246"/>
    </source>
</evidence>
<keyword evidence="4" id="KW-1185">Reference proteome</keyword>
<dbReference type="Gramene" id="QL12p023490:mrna">
    <property type="protein sequence ID" value="QL12p023490:mrna"/>
    <property type="gene ID" value="QL12p023490"/>
</dbReference>
<feature type="domain" description="Nodulin homeobox N-terminal" evidence="2">
    <location>
        <begin position="157"/>
        <end position="188"/>
    </location>
</feature>
<feature type="domain" description="Nodulin homeobox N-terminal" evidence="2">
    <location>
        <begin position="46"/>
        <end position="134"/>
    </location>
</feature>
<sequence length="194" mass="21200">MNKIAGTIHARNGEGPPLDSRKGSQGSSDQVRGAHSQKWQHGGALNILLDDVEVTKQLLDLVFYLLIVLGGYKQETHNDSMPLMHSAMVACSLYLLTGCICSQWPDLAHVLLAHPKVDVFMDAAFGAVLVAIRFSLQFPQSLCQQKMFLVRLLRNKLLSLCESESLSNLDDVASSPGSLDLAKSVALEANVQYH</sequence>
<dbReference type="GO" id="GO:0009908">
    <property type="term" value="P:flower development"/>
    <property type="evidence" value="ECO:0007669"/>
    <property type="project" value="InterPro"/>
</dbReference>
<dbReference type="Proteomes" id="UP000594261">
    <property type="component" value="Chromosome 12"/>
</dbReference>
<proteinExistence type="predicted"/>
<dbReference type="InParanoid" id="A0A7N2N3X8"/>